<feature type="region of interest" description="Disordered" evidence="5">
    <location>
        <begin position="1"/>
        <end position="21"/>
    </location>
</feature>
<feature type="transmembrane region" description="Helical" evidence="6">
    <location>
        <begin position="29"/>
        <end position="54"/>
    </location>
</feature>
<comment type="subcellular location">
    <subcellularLocation>
        <location evidence="1">Membrane</location>
        <topology evidence="1">Multi-pass membrane protein</topology>
    </subcellularLocation>
</comment>
<gene>
    <name evidence="8" type="ORF">HIM_05192</name>
</gene>
<dbReference type="PRINTS" id="PR01036">
    <property type="entry name" value="TCRTETB"/>
</dbReference>
<dbReference type="InterPro" id="IPR011701">
    <property type="entry name" value="MFS"/>
</dbReference>
<feature type="transmembrane region" description="Helical" evidence="6">
    <location>
        <begin position="66"/>
        <end position="85"/>
    </location>
</feature>
<sequence>MSSSETQQSATSGPESSESTHWKPGIGEYLVILTLCGLSLIVALDATILVPVLPTITSDLNGTTNHAFWTGSSYLLASALFQPVIVSFSDDFGRRPLLFISVVSFTIGTILCCLAHGFTIMLVGRTVQGIGGAGILSLNNVILSDLVPLKQRSLYISITGLAWAIGSALGPFFGGLFAEHTTWRWVFYINLPFCGIALLIVPLSVRLTAEMPRLATRLAL</sequence>
<dbReference type="InterPro" id="IPR036259">
    <property type="entry name" value="MFS_trans_sf"/>
</dbReference>
<dbReference type="Gene3D" id="1.20.1720.10">
    <property type="entry name" value="Multidrug resistance protein D"/>
    <property type="match status" value="1"/>
</dbReference>
<dbReference type="AlphaFoldDB" id="A0A0F7ZKQ0"/>
<evidence type="ECO:0000256" key="2">
    <source>
        <dbReference type="ARBA" id="ARBA00022692"/>
    </source>
</evidence>
<dbReference type="GO" id="GO:0022857">
    <property type="term" value="F:transmembrane transporter activity"/>
    <property type="evidence" value="ECO:0007669"/>
    <property type="project" value="InterPro"/>
</dbReference>
<feature type="transmembrane region" description="Helical" evidence="6">
    <location>
        <begin position="185"/>
        <end position="205"/>
    </location>
</feature>
<accession>A0A0F7ZKQ0</accession>
<evidence type="ECO:0000313" key="8">
    <source>
        <dbReference type="EMBL" id="KJZ75496.1"/>
    </source>
</evidence>
<organism evidence="8 9">
    <name type="scientific">Hirsutella minnesotensis 3608</name>
    <dbReference type="NCBI Taxonomy" id="1043627"/>
    <lineage>
        <taxon>Eukaryota</taxon>
        <taxon>Fungi</taxon>
        <taxon>Dikarya</taxon>
        <taxon>Ascomycota</taxon>
        <taxon>Pezizomycotina</taxon>
        <taxon>Sordariomycetes</taxon>
        <taxon>Hypocreomycetidae</taxon>
        <taxon>Hypocreales</taxon>
        <taxon>Ophiocordycipitaceae</taxon>
        <taxon>Hirsutella</taxon>
    </lineage>
</organism>
<dbReference type="Proteomes" id="UP000054481">
    <property type="component" value="Unassembled WGS sequence"/>
</dbReference>
<dbReference type="InterPro" id="IPR020846">
    <property type="entry name" value="MFS_dom"/>
</dbReference>
<feature type="domain" description="Major facilitator superfamily (MFS) profile" evidence="7">
    <location>
        <begin position="31"/>
        <end position="220"/>
    </location>
</feature>
<name>A0A0F7ZKQ0_9HYPO</name>
<feature type="transmembrane region" description="Helical" evidence="6">
    <location>
        <begin position="129"/>
        <end position="147"/>
    </location>
</feature>
<protein>
    <recommendedName>
        <fullName evidence="7">Major facilitator superfamily (MFS) profile domain-containing protein</fullName>
    </recommendedName>
</protein>
<dbReference type="GO" id="GO:0005886">
    <property type="term" value="C:plasma membrane"/>
    <property type="evidence" value="ECO:0007669"/>
    <property type="project" value="TreeGrafter"/>
</dbReference>
<dbReference type="EMBL" id="KQ030517">
    <property type="protein sequence ID" value="KJZ75496.1"/>
    <property type="molecule type" value="Genomic_DNA"/>
</dbReference>
<reference evidence="8 9" key="1">
    <citation type="journal article" date="2014" name="Genome Biol. Evol.">
        <title>Comparative genomics and transcriptomics analyses reveal divergent lifestyle features of nematode endoparasitic fungus Hirsutella minnesotensis.</title>
        <authorList>
            <person name="Lai Y."/>
            <person name="Liu K."/>
            <person name="Zhang X."/>
            <person name="Zhang X."/>
            <person name="Li K."/>
            <person name="Wang N."/>
            <person name="Shu C."/>
            <person name="Wu Y."/>
            <person name="Wang C."/>
            <person name="Bushley K.E."/>
            <person name="Xiang M."/>
            <person name="Liu X."/>
        </authorList>
    </citation>
    <scope>NUCLEOTIDE SEQUENCE [LARGE SCALE GENOMIC DNA]</scope>
    <source>
        <strain evidence="8 9">3608</strain>
    </source>
</reference>
<feature type="transmembrane region" description="Helical" evidence="6">
    <location>
        <begin position="97"/>
        <end position="123"/>
    </location>
</feature>
<keyword evidence="3 6" id="KW-1133">Transmembrane helix</keyword>
<dbReference type="SUPFAM" id="SSF103473">
    <property type="entry name" value="MFS general substrate transporter"/>
    <property type="match status" value="1"/>
</dbReference>
<evidence type="ECO:0000256" key="6">
    <source>
        <dbReference type="SAM" id="Phobius"/>
    </source>
</evidence>
<evidence type="ECO:0000256" key="3">
    <source>
        <dbReference type="ARBA" id="ARBA00022989"/>
    </source>
</evidence>
<dbReference type="PROSITE" id="PS50850">
    <property type="entry name" value="MFS"/>
    <property type="match status" value="1"/>
</dbReference>
<evidence type="ECO:0000256" key="1">
    <source>
        <dbReference type="ARBA" id="ARBA00004141"/>
    </source>
</evidence>
<feature type="transmembrane region" description="Helical" evidence="6">
    <location>
        <begin position="154"/>
        <end position="173"/>
    </location>
</feature>
<dbReference type="PANTHER" id="PTHR23501">
    <property type="entry name" value="MAJOR FACILITATOR SUPERFAMILY"/>
    <property type="match status" value="1"/>
</dbReference>
<dbReference type="Pfam" id="PF07690">
    <property type="entry name" value="MFS_1"/>
    <property type="match status" value="1"/>
</dbReference>
<dbReference type="OrthoDB" id="6770063at2759"/>
<feature type="compositionally biased region" description="Polar residues" evidence="5">
    <location>
        <begin position="1"/>
        <end position="19"/>
    </location>
</feature>
<evidence type="ECO:0000256" key="4">
    <source>
        <dbReference type="ARBA" id="ARBA00023136"/>
    </source>
</evidence>
<keyword evidence="4 6" id="KW-0472">Membrane</keyword>
<keyword evidence="2 6" id="KW-0812">Transmembrane</keyword>
<proteinExistence type="predicted"/>
<evidence type="ECO:0000259" key="7">
    <source>
        <dbReference type="PROSITE" id="PS50850"/>
    </source>
</evidence>
<evidence type="ECO:0000256" key="5">
    <source>
        <dbReference type="SAM" id="MobiDB-lite"/>
    </source>
</evidence>
<evidence type="ECO:0000313" key="9">
    <source>
        <dbReference type="Proteomes" id="UP000054481"/>
    </source>
</evidence>
<keyword evidence="9" id="KW-1185">Reference proteome</keyword>
<dbReference type="PANTHER" id="PTHR23501:SF59">
    <property type="entry name" value="MAJOR FACILITATOR SUPERFAMILY (MFS) PROFILE DOMAIN-CONTAINING PROTEIN-RELATED"/>
    <property type="match status" value="1"/>
</dbReference>